<protein>
    <submittedName>
        <fullName evidence="3">Crp/Fnr family transcriptional regulator</fullName>
    </submittedName>
</protein>
<reference evidence="3" key="2">
    <citation type="journal article" date="2003" name="FEMS Microbiol. Rev.">
        <title>Phylogeny of the bacterial superfamily of Crp-Fnr transcription regulators: exploiting the metabolic spectrum by controlling alternative gene programs.</title>
        <authorList>
            <person name="Korner H."/>
            <person name="Sofia H.J."/>
            <person name="Zumft W.G."/>
        </authorList>
    </citation>
    <scope>NUCLEOTIDE SEQUENCE</scope>
</reference>
<dbReference type="InterPro" id="IPR018490">
    <property type="entry name" value="cNMP-bd_dom_sf"/>
</dbReference>
<dbReference type="GO" id="GO:0003700">
    <property type="term" value="F:DNA-binding transcription factor activity"/>
    <property type="evidence" value="ECO:0007669"/>
    <property type="project" value="TreeGrafter"/>
</dbReference>
<dbReference type="RefSeq" id="WP_051378495.1">
    <property type="nucleotide sequence ID" value="NZ_AXWS01000008.1"/>
</dbReference>
<sequence>MSSLDSAELIHRFATATGGAGDDGLRLSRWIDAAWERLADFCQAQRVEAGDTVITAGNTEQTLYLVCRGSLEVAYVARPALTMSIVSRVPAGGVVGEQSFFDASPRSANVWAVEDSELLRLEWRDFERLAANDARLGFEFCSALGGLLARRLRTTTARMGP</sequence>
<name>A0A8B6X8J3_9BURK</name>
<reference evidence="3" key="1">
    <citation type="journal article" date="2001" name="Adv. Microb. Physiol.">
        <title>Functional versatility in the CRP-FNR superfamily of transcription factors: FNR and FLP.</title>
        <authorList>
            <person name="Green J."/>
            <person name="Scott C."/>
            <person name="Guest J.R."/>
        </authorList>
    </citation>
    <scope>NUCLEOTIDE SEQUENCE</scope>
</reference>
<keyword evidence="2" id="KW-1185">Reference proteome</keyword>
<evidence type="ECO:0000313" key="3">
    <source>
        <dbReference type="RefSeq" id="WP_051378495.1"/>
    </source>
</evidence>
<dbReference type="SUPFAM" id="SSF51206">
    <property type="entry name" value="cAMP-binding domain-like"/>
    <property type="match status" value="1"/>
</dbReference>
<evidence type="ECO:0000259" key="1">
    <source>
        <dbReference type="PROSITE" id="PS50042"/>
    </source>
</evidence>
<dbReference type="InterPro" id="IPR000595">
    <property type="entry name" value="cNMP-bd_dom"/>
</dbReference>
<evidence type="ECO:0000313" key="2">
    <source>
        <dbReference type="Proteomes" id="UP000675920"/>
    </source>
</evidence>
<dbReference type="InterPro" id="IPR050397">
    <property type="entry name" value="Env_Response_Regulators"/>
</dbReference>
<dbReference type="Proteomes" id="UP000675920">
    <property type="component" value="Unplaced"/>
</dbReference>
<dbReference type="CDD" id="cd00038">
    <property type="entry name" value="CAP_ED"/>
    <property type="match status" value="1"/>
</dbReference>
<dbReference type="Gene3D" id="2.60.120.10">
    <property type="entry name" value="Jelly Rolls"/>
    <property type="match status" value="1"/>
</dbReference>
<accession>A0A8B6X8J3</accession>
<dbReference type="SMART" id="SM00100">
    <property type="entry name" value="cNMP"/>
    <property type="match status" value="1"/>
</dbReference>
<proteinExistence type="predicted"/>
<dbReference type="GO" id="GO:0005829">
    <property type="term" value="C:cytosol"/>
    <property type="evidence" value="ECO:0007669"/>
    <property type="project" value="TreeGrafter"/>
</dbReference>
<dbReference type="PANTHER" id="PTHR24567:SF68">
    <property type="entry name" value="DNA-BINDING TRANSCRIPTIONAL DUAL REGULATOR CRP"/>
    <property type="match status" value="1"/>
</dbReference>
<dbReference type="AlphaFoldDB" id="A0A8B6X8J3"/>
<dbReference type="Pfam" id="PF00027">
    <property type="entry name" value="cNMP_binding"/>
    <property type="match status" value="1"/>
</dbReference>
<organism evidence="2 3">
    <name type="scientific">Derxia gummosa DSM 723</name>
    <dbReference type="NCBI Taxonomy" id="1121388"/>
    <lineage>
        <taxon>Bacteria</taxon>
        <taxon>Pseudomonadati</taxon>
        <taxon>Pseudomonadota</taxon>
        <taxon>Betaproteobacteria</taxon>
        <taxon>Burkholderiales</taxon>
        <taxon>Alcaligenaceae</taxon>
        <taxon>Derxia</taxon>
    </lineage>
</organism>
<dbReference type="PROSITE" id="PS50042">
    <property type="entry name" value="CNMP_BINDING_3"/>
    <property type="match status" value="1"/>
</dbReference>
<dbReference type="InterPro" id="IPR014710">
    <property type="entry name" value="RmlC-like_jellyroll"/>
</dbReference>
<dbReference type="PANTHER" id="PTHR24567">
    <property type="entry name" value="CRP FAMILY TRANSCRIPTIONAL REGULATORY PROTEIN"/>
    <property type="match status" value="1"/>
</dbReference>
<feature type="domain" description="Cyclic nucleotide-binding" evidence="1">
    <location>
        <begin position="37"/>
        <end position="129"/>
    </location>
</feature>
<reference evidence="3" key="3">
    <citation type="submission" date="2025-08" db="UniProtKB">
        <authorList>
            <consortium name="RefSeq"/>
        </authorList>
    </citation>
    <scope>IDENTIFICATION</scope>
</reference>